<dbReference type="AlphaFoldDB" id="G0MY76"/>
<keyword evidence="3" id="KW-1185">Reference proteome</keyword>
<evidence type="ECO:0000313" key="3">
    <source>
        <dbReference type="Proteomes" id="UP000008068"/>
    </source>
</evidence>
<accession>G0MY76</accession>
<organism evidence="3">
    <name type="scientific">Caenorhabditis brenneri</name>
    <name type="common">Nematode worm</name>
    <dbReference type="NCBI Taxonomy" id="135651"/>
    <lineage>
        <taxon>Eukaryota</taxon>
        <taxon>Metazoa</taxon>
        <taxon>Ecdysozoa</taxon>
        <taxon>Nematoda</taxon>
        <taxon>Chromadorea</taxon>
        <taxon>Rhabditida</taxon>
        <taxon>Rhabditina</taxon>
        <taxon>Rhabditomorpha</taxon>
        <taxon>Rhabditoidea</taxon>
        <taxon>Rhabditidae</taxon>
        <taxon>Peloderinae</taxon>
        <taxon>Caenorhabditis</taxon>
    </lineage>
</organism>
<name>G0MY76_CAEBE</name>
<reference evidence="3" key="1">
    <citation type="submission" date="2011-07" db="EMBL/GenBank/DDBJ databases">
        <authorList>
            <consortium name="Caenorhabditis brenneri Sequencing and Analysis Consortium"/>
            <person name="Wilson R.K."/>
        </authorList>
    </citation>
    <scope>NUCLEOTIDE SEQUENCE [LARGE SCALE GENOMIC DNA]</scope>
    <source>
        <strain evidence="3">PB2801</strain>
    </source>
</reference>
<protein>
    <submittedName>
        <fullName evidence="2">Uncharacterized protein</fullName>
    </submittedName>
</protein>
<feature type="region of interest" description="Disordered" evidence="1">
    <location>
        <begin position="82"/>
        <end position="121"/>
    </location>
</feature>
<dbReference type="InParanoid" id="G0MY76"/>
<dbReference type="EMBL" id="GL379820">
    <property type="protein sequence ID" value="EGT47467.1"/>
    <property type="molecule type" value="Genomic_DNA"/>
</dbReference>
<dbReference type="Proteomes" id="UP000008068">
    <property type="component" value="Unassembled WGS sequence"/>
</dbReference>
<proteinExistence type="predicted"/>
<sequence>MCQSSEKNNAPSITPDMENIARIANEEALEPDNMVFANNDAIIQQIIRDRWARQEQLIRQNEEIARRLFGLIIEHVIQNVNNLPREVREGNAEQVARPVEQNNDNADQQEGGEENNKPDNN</sequence>
<dbReference type="HOGENOM" id="CLU_2040127_0_0_1"/>
<gene>
    <name evidence="2" type="ORF">CAEBREN_02610</name>
</gene>
<evidence type="ECO:0000256" key="1">
    <source>
        <dbReference type="SAM" id="MobiDB-lite"/>
    </source>
</evidence>
<evidence type="ECO:0000313" key="2">
    <source>
        <dbReference type="EMBL" id="EGT47467.1"/>
    </source>
</evidence>